<dbReference type="PANTHER" id="PTHR11102">
    <property type="entry name" value="SEL-1-LIKE PROTEIN"/>
    <property type="match status" value="1"/>
</dbReference>
<dbReference type="InterPro" id="IPR011990">
    <property type="entry name" value="TPR-like_helical_dom_sf"/>
</dbReference>
<evidence type="ECO:0000256" key="1">
    <source>
        <dbReference type="PROSITE-ProRule" id="PRU00339"/>
    </source>
</evidence>
<dbReference type="Pfam" id="PF08238">
    <property type="entry name" value="Sel1"/>
    <property type="match status" value="7"/>
</dbReference>
<dbReference type="SUPFAM" id="SSF81901">
    <property type="entry name" value="HCP-like"/>
    <property type="match status" value="2"/>
</dbReference>
<feature type="repeat" description="TPR" evidence="1">
    <location>
        <begin position="151"/>
        <end position="184"/>
    </location>
</feature>
<gene>
    <name evidence="3" type="ORF">JIN87_26445</name>
</gene>
<reference evidence="3" key="1">
    <citation type="submission" date="2021-01" db="EMBL/GenBank/DDBJ databases">
        <title>Modified the classification status of verrucomicrobia.</title>
        <authorList>
            <person name="Feng X."/>
        </authorList>
    </citation>
    <scope>NUCLEOTIDE SEQUENCE</scope>
    <source>
        <strain evidence="3">KCTC 13126</strain>
    </source>
</reference>
<name>A0A934S3K5_9BACT</name>
<evidence type="ECO:0000256" key="2">
    <source>
        <dbReference type="SAM" id="SignalP"/>
    </source>
</evidence>
<dbReference type="InterPro" id="IPR019734">
    <property type="entry name" value="TPR_rpt"/>
</dbReference>
<dbReference type="InterPro" id="IPR050767">
    <property type="entry name" value="Sel1_AlgK"/>
</dbReference>
<dbReference type="Gene3D" id="1.25.40.10">
    <property type="entry name" value="Tetratricopeptide repeat domain"/>
    <property type="match status" value="2"/>
</dbReference>
<dbReference type="PROSITE" id="PS50005">
    <property type="entry name" value="TPR"/>
    <property type="match status" value="1"/>
</dbReference>
<keyword evidence="4" id="KW-1185">Reference proteome</keyword>
<feature type="chain" id="PRO_5037875939" evidence="2">
    <location>
        <begin position="26"/>
        <end position="451"/>
    </location>
</feature>
<dbReference type="Proteomes" id="UP000617628">
    <property type="component" value="Unassembled WGS sequence"/>
</dbReference>
<feature type="signal peptide" evidence="2">
    <location>
        <begin position="1"/>
        <end position="25"/>
    </location>
</feature>
<proteinExistence type="predicted"/>
<dbReference type="SMART" id="SM00671">
    <property type="entry name" value="SEL1"/>
    <property type="match status" value="7"/>
</dbReference>
<keyword evidence="1" id="KW-0802">TPR repeat</keyword>
<keyword evidence="2" id="KW-0732">Signal</keyword>
<sequence length="451" mass="48856">MKHVVSKLSTFFAVASVAALQSSFADVDGEITENNLETGAFTIAVDADAEVVVGEQIVALSEVEGEQVEVATGEVLEVGDGSITAMFDSEDVAVGMAALVKQFAPEHEADHLSAIPDDEFAVVDSVADANLDAPAAAKACRDAIAEYPKESRFYAQLGRALEVDGKPASAILQYEKALSIRPDYPVALHNLAKLRFYGPEELRNFETARKHFLRAAELGYAASLPVIGTMLRDAMGGDRDFAAAAGWFALAAEQSNPFSQNALAECYENGWGIDQDISKALLWYRSSAELGYVPAYRNLGRVFKEGIGVTANDRKAFDWYSRAAEKDDVESQYRVGQAFLSGKGVVHSEEYGIEWLSKAADSGHAQAMRAIAAHYYATGDSKNGGLDLAAAWYKKAASNGDMVAQFNLGSMYEKGEGISRDKNSAINWYRQAARQGHSDSQKRLVKLKADW</sequence>
<dbReference type="EMBL" id="JAENIL010000090">
    <property type="protein sequence ID" value="MBK1880454.1"/>
    <property type="molecule type" value="Genomic_DNA"/>
</dbReference>
<dbReference type="PANTHER" id="PTHR11102:SF160">
    <property type="entry name" value="ERAD-ASSOCIATED E3 UBIQUITIN-PROTEIN LIGASE COMPONENT HRD3"/>
    <property type="match status" value="1"/>
</dbReference>
<evidence type="ECO:0000313" key="4">
    <source>
        <dbReference type="Proteomes" id="UP000617628"/>
    </source>
</evidence>
<comment type="caution">
    <text evidence="3">The sequence shown here is derived from an EMBL/GenBank/DDBJ whole genome shotgun (WGS) entry which is preliminary data.</text>
</comment>
<accession>A0A934S3K5</accession>
<protein>
    <submittedName>
        <fullName evidence="3">SEL1-like repeat protein</fullName>
    </submittedName>
</protein>
<dbReference type="AlphaFoldDB" id="A0A934S3K5"/>
<dbReference type="InterPro" id="IPR006597">
    <property type="entry name" value="Sel1-like"/>
</dbReference>
<organism evidence="3 4">
    <name type="scientific">Pelagicoccus mobilis</name>
    <dbReference type="NCBI Taxonomy" id="415221"/>
    <lineage>
        <taxon>Bacteria</taxon>
        <taxon>Pseudomonadati</taxon>
        <taxon>Verrucomicrobiota</taxon>
        <taxon>Opitutia</taxon>
        <taxon>Puniceicoccales</taxon>
        <taxon>Pelagicoccaceae</taxon>
        <taxon>Pelagicoccus</taxon>
    </lineage>
</organism>
<evidence type="ECO:0000313" key="3">
    <source>
        <dbReference type="EMBL" id="MBK1880454.1"/>
    </source>
</evidence>
<dbReference type="RefSeq" id="WP_200359431.1">
    <property type="nucleotide sequence ID" value="NZ_JAENIL010000090.1"/>
</dbReference>